<keyword evidence="1" id="KW-0472">Membrane</keyword>
<dbReference type="OrthoDB" id="204675at2157"/>
<reference evidence="3 4" key="1">
    <citation type="submission" date="2016-10" db="EMBL/GenBank/DDBJ databases">
        <authorList>
            <person name="de Groot N.N."/>
        </authorList>
    </citation>
    <scope>NUCLEOTIDE SEQUENCE [LARGE SCALE GENOMIC DNA]</scope>
    <source>
        <strain evidence="3 4">CGMCC 1.10457</strain>
    </source>
</reference>
<evidence type="ECO:0000259" key="2">
    <source>
        <dbReference type="Pfam" id="PF03703"/>
    </source>
</evidence>
<dbReference type="AlphaFoldDB" id="A0A1I6LGV7"/>
<dbReference type="InterPro" id="IPR005182">
    <property type="entry name" value="YdbS-like_PH"/>
</dbReference>
<dbReference type="PANTHER" id="PTHR37938">
    <property type="entry name" value="BLL0215 PROTEIN"/>
    <property type="match status" value="1"/>
</dbReference>
<feature type="transmembrane region" description="Helical" evidence="1">
    <location>
        <begin position="25"/>
        <end position="48"/>
    </location>
</feature>
<evidence type="ECO:0000313" key="4">
    <source>
        <dbReference type="Proteomes" id="UP000199062"/>
    </source>
</evidence>
<proteinExistence type="predicted"/>
<dbReference type="STRING" id="767519.SAMN05216559_2687"/>
<evidence type="ECO:0000256" key="1">
    <source>
        <dbReference type="SAM" id="Phobius"/>
    </source>
</evidence>
<dbReference type="PANTHER" id="PTHR37938:SF1">
    <property type="entry name" value="BLL0215 PROTEIN"/>
    <property type="match status" value="1"/>
</dbReference>
<name>A0A1I6LGV7_9EURY</name>
<organism evidence="3 4">
    <name type="scientific">Halomicrobium zhouii</name>
    <dbReference type="NCBI Taxonomy" id="767519"/>
    <lineage>
        <taxon>Archaea</taxon>
        <taxon>Methanobacteriati</taxon>
        <taxon>Methanobacteriota</taxon>
        <taxon>Stenosarchaea group</taxon>
        <taxon>Halobacteria</taxon>
        <taxon>Halobacteriales</taxon>
        <taxon>Haloarculaceae</taxon>
        <taxon>Halomicrobium</taxon>
    </lineage>
</organism>
<dbReference type="Proteomes" id="UP000199062">
    <property type="component" value="Unassembled WGS sequence"/>
</dbReference>
<evidence type="ECO:0000313" key="3">
    <source>
        <dbReference type="EMBL" id="SFS02765.1"/>
    </source>
</evidence>
<dbReference type="RefSeq" id="WP_089817006.1">
    <property type="nucleotide sequence ID" value="NZ_FOZK01000002.1"/>
</dbReference>
<dbReference type="Pfam" id="PF03703">
    <property type="entry name" value="bPH_2"/>
    <property type="match status" value="1"/>
</dbReference>
<sequence length="194" mass="20687">MTLPDWAPASADETAVWQGKPRARIVHWGVVTGVLVAVTVLGVGGFLWRSGAIGLALLAACAAVALVGFAMPAGSAYLWRTHTDYLLTDAALYHRTGAVWVTVTELGLEKVQNSAYSQGVFGTMFDHGTVTVDTAGSEGAELSLRALDDPDDVHRLVAERAGVTGSDESIPGTIEQWRAVLDEVRKLRTVLRTE</sequence>
<feature type="transmembrane region" description="Helical" evidence="1">
    <location>
        <begin position="55"/>
        <end position="79"/>
    </location>
</feature>
<protein>
    <submittedName>
        <fullName evidence="3">PH domain-containing protein</fullName>
    </submittedName>
</protein>
<gene>
    <name evidence="3" type="ORF">SAMN05216559_2687</name>
</gene>
<accession>A0A1I6LGV7</accession>
<keyword evidence="1" id="KW-0812">Transmembrane</keyword>
<feature type="domain" description="YdbS-like PH" evidence="2">
    <location>
        <begin position="79"/>
        <end position="155"/>
    </location>
</feature>
<keyword evidence="4" id="KW-1185">Reference proteome</keyword>
<keyword evidence="1" id="KW-1133">Transmembrane helix</keyword>
<dbReference type="EMBL" id="FOZK01000002">
    <property type="protein sequence ID" value="SFS02765.1"/>
    <property type="molecule type" value="Genomic_DNA"/>
</dbReference>